<protein>
    <recommendedName>
        <fullName evidence="6">RING-type domain-containing protein</fullName>
    </recommendedName>
</protein>
<organism evidence="7 8">
    <name type="scientific">Vitrella brassicaformis (strain CCMP3155)</name>
    <dbReference type="NCBI Taxonomy" id="1169540"/>
    <lineage>
        <taxon>Eukaryota</taxon>
        <taxon>Sar</taxon>
        <taxon>Alveolata</taxon>
        <taxon>Colpodellida</taxon>
        <taxon>Vitrellaceae</taxon>
        <taxon>Vitrella</taxon>
    </lineage>
</organism>
<dbReference type="GO" id="GO:0061630">
    <property type="term" value="F:ubiquitin protein ligase activity"/>
    <property type="evidence" value="ECO:0007669"/>
    <property type="project" value="TreeGrafter"/>
</dbReference>
<proteinExistence type="predicted"/>
<keyword evidence="2 4" id="KW-0863">Zinc-finger</keyword>
<dbReference type="Gene3D" id="3.30.40.10">
    <property type="entry name" value="Zinc/RING finger domain, C3HC4 (zinc finger)"/>
    <property type="match status" value="1"/>
</dbReference>
<dbReference type="Proteomes" id="UP000041254">
    <property type="component" value="Unassembled WGS sequence"/>
</dbReference>
<feature type="region of interest" description="Disordered" evidence="5">
    <location>
        <begin position="59"/>
        <end position="83"/>
    </location>
</feature>
<dbReference type="SUPFAM" id="SSF57850">
    <property type="entry name" value="RING/U-box"/>
    <property type="match status" value="1"/>
</dbReference>
<keyword evidence="8" id="KW-1185">Reference proteome</keyword>
<dbReference type="EMBL" id="CDMY01000613">
    <property type="protein sequence ID" value="CEM26296.1"/>
    <property type="molecule type" value="Genomic_DNA"/>
</dbReference>
<evidence type="ECO:0000313" key="8">
    <source>
        <dbReference type="Proteomes" id="UP000041254"/>
    </source>
</evidence>
<dbReference type="PANTHER" id="PTHR45969:SF69">
    <property type="entry name" value="FINGER DOMAIN PROTEIN, PUTATIVE (AFU_ORTHOLOGUE AFUA_3G12190)-RELATED"/>
    <property type="match status" value="1"/>
</dbReference>
<dbReference type="GO" id="GO:0008270">
    <property type="term" value="F:zinc ion binding"/>
    <property type="evidence" value="ECO:0007669"/>
    <property type="project" value="UniProtKB-KW"/>
</dbReference>
<dbReference type="VEuPathDB" id="CryptoDB:Vbra_17328"/>
<sequence>MGRGEGKGGPDGRDSSDQMCAVCYDLMYAGDTLRRINSCGHAFHMDCLDEWLVRAAAEREGAPQTGDLDEEPAGLSQEQNGELNYTEARYPRWAFMAARNQHAPLEMSTYVSPRTSPRLDRSDPQT</sequence>
<feature type="compositionally biased region" description="Basic and acidic residues" evidence="5">
    <location>
        <begin position="117"/>
        <end position="126"/>
    </location>
</feature>
<name>A0A0G4GBF2_VITBC</name>
<dbReference type="GO" id="GO:0016567">
    <property type="term" value="P:protein ubiquitination"/>
    <property type="evidence" value="ECO:0007669"/>
    <property type="project" value="TreeGrafter"/>
</dbReference>
<evidence type="ECO:0000256" key="2">
    <source>
        <dbReference type="ARBA" id="ARBA00022771"/>
    </source>
</evidence>
<dbReference type="InterPro" id="IPR013083">
    <property type="entry name" value="Znf_RING/FYVE/PHD"/>
</dbReference>
<reference evidence="7 8" key="1">
    <citation type="submission" date="2014-11" db="EMBL/GenBank/DDBJ databases">
        <authorList>
            <person name="Zhu J."/>
            <person name="Qi W."/>
            <person name="Song R."/>
        </authorList>
    </citation>
    <scope>NUCLEOTIDE SEQUENCE [LARGE SCALE GENOMIC DNA]</scope>
</reference>
<evidence type="ECO:0000259" key="6">
    <source>
        <dbReference type="PROSITE" id="PS50089"/>
    </source>
</evidence>
<dbReference type="InParanoid" id="A0A0G4GBF2"/>
<dbReference type="Pfam" id="PF13639">
    <property type="entry name" value="zf-RING_2"/>
    <property type="match status" value="1"/>
</dbReference>
<evidence type="ECO:0000256" key="5">
    <source>
        <dbReference type="SAM" id="MobiDB-lite"/>
    </source>
</evidence>
<dbReference type="AlphaFoldDB" id="A0A0G4GBF2"/>
<feature type="region of interest" description="Disordered" evidence="5">
    <location>
        <begin position="106"/>
        <end position="126"/>
    </location>
</feature>
<evidence type="ECO:0000256" key="1">
    <source>
        <dbReference type="ARBA" id="ARBA00022723"/>
    </source>
</evidence>
<gene>
    <name evidence="7" type="ORF">Vbra_17328</name>
</gene>
<evidence type="ECO:0000256" key="3">
    <source>
        <dbReference type="ARBA" id="ARBA00022833"/>
    </source>
</evidence>
<dbReference type="PhylomeDB" id="A0A0G4GBF2"/>
<accession>A0A0G4GBF2</accession>
<keyword evidence="3" id="KW-0862">Zinc</keyword>
<dbReference type="InterPro" id="IPR001841">
    <property type="entry name" value="Znf_RING"/>
</dbReference>
<dbReference type="OrthoDB" id="1681166at2759"/>
<dbReference type="PROSITE" id="PS50089">
    <property type="entry name" value="ZF_RING_2"/>
    <property type="match status" value="1"/>
</dbReference>
<dbReference type="PANTHER" id="PTHR45969">
    <property type="entry name" value="RING ZINC FINGER PROTEIN-RELATED"/>
    <property type="match status" value="1"/>
</dbReference>
<evidence type="ECO:0000256" key="4">
    <source>
        <dbReference type="PROSITE-ProRule" id="PRU00175"/>
    </source>
</evidence>
<feature type="domain" description="RING-type" evidence="6">
    <location>
        <begin position="20"/>
        <end position="63"/>
    </location>
</feature>
<evidence type="ECO:0000313" key="7">
    <source>
        <dbReference type="EMBL" id="CEM26296.1"/>
    </source>
</evidence>
<keyword evidence="1" id="KW-0479">Metal-binding</keyword>